<feature type="region of interest" description="Disordered" evidence="1">
    <location>
        <begin position="1"/>
        <end position="38"/>
    </location>
</feature>
<organism evidence="2 3">
    <name type="scientific">Polypedilum vanderplanki</name>
    <name type="common">Sleeping chironomid midge</name>
    <dbReference type="NCBI Taxonomy" id="319348"/>
    <lineage>
        <taxon>Eukaryota</taxon>
        <taxon>Metazoa</taxon>
        <taxon>Ecdysozoa</taxon>
        <taxon>Arthropoda</taxon>
        <taxon>Hexapoda</taxon>
        <taxon>Insecta</taxon>
        <taxon>Pterygota</taxon>
        <taxon>Neoptera</taxon>
        <taxon>Endopterygota</taxon>
        <taxon>Diptera</taxon>
        <taxon>Nematocera</taxon>
        <taxon>Chironomoidea</taxon>
        <taxon>Chironomidae</taxon>
        <taxon>Chironominae</taxon>
        <taxon>Polypedilum</taxon>
        <taxon>Polypedilum</taxon>
    </lineage>
</organism>
<dbReference type="OrthoDB" id="10500700at2759"/>
<evidence type="ECO:0000313" key="3">
    <source>
        <dbReference type="Proteomes" id="UP001107558"/>
    </source>
</evidence>
<sequence>MVKKSVQEPTIHEDREEIVYDNEEEEDEDEEQPKGSKIAQILQKPFDFISMMVQFIIYFMVRMATEGCMLPIPELEEGGAGENADNDEENDDDEEEEGNNGSKKKN</sequence>
<accession>A0A9J6BCX6</accession>
<dbReference type="EMBL" id="JADBJN010000004">
    <property type="protein sequence ID" value="KAG5667692.1"/>
    <property type="molecule type" value="Genomic_DNA"/>
</dbReference>
<protein>
    <submittedName>
        <fullName evidence="2">Uncharacterized protein</fullName>
    </submittedName>
</protein>
<proteinExistence type="predicted"/>
<reference evidence="2" key="1">
    <citation type="submission" date="2021-03" db="EMBL/GenBank/DDBJ databases">
        <title>Chromosome level genome of the anhydrobiotic midge Polypedilum vanderplanki.</title>
        <authorList>
            <person name="Yoshida Y."/>
            <person name="Kikawada T."/>
            <person name="Gusev O."/>
        </authorList>
    </citation>
    <scope>NUCLEOTIDE SEQUENCE</scope>
    <source>
        <strain evidence="2">NIAS01</strain>
        <tissue evidence="2">Whole body or cell culture</tissue>
    </source>
</reference>
<dbReference type="Proteomes" id="UP001107558">
    <property type="component" value="Chromosome 4"/>
</dbReference>
<evidence type="ECO:0000256" key="1">
    <source>
        <dbReference type="SAM" id="MobiDB-lite"/>
    </source>
</evidence>
<name>A0A9J6BCX6_POLVA</name>
<feature type="compositionally biased region" description="Acidic residues" evidence="1">
    <location>
        <begin position="19"/>
        <end position="31"/>
    </location>
</feature>
<evidence type="ECO:0000313" key="2">
    <source>
        <dbReference type="EMBL" id="KAG5667692.1"/>
    </source>
</evidence>
<comment type="caution">
    <text evidence="2">The sequence shown here is derived from an EMBL/GenBank/DDBJ whole genome shotgun (WGS) entry which is preliminary data.</text>
</comment>
<dbReference type="AlphaFoldDB" id="A0A9J6BCX6"/>
<gene>
    <name evidence="2" type="ORF">PVAND_015664</name>
</gene>
<feature type="region of interest" description="Disordered" evidence="1">
    <location>
        <begin position="73"/>
        <end position="106"/>
    </location>
</feature>
<keyword evidence="3" id="KW-1185">Reference proteome</keyword>
<feature type="compositionally biased region" description="Acidic residues" evidence="1">
    <location>
        <begin position="74"/>
        <end position="98"/>
    </location>
</feature>